<dbReference type="InterPro" id="IPR003545">
    <property type="entry name" value="Telomerase_RT"/>
</dbReference>
<dbReference type="Pfam" id="PF12009">
    <property type="entry name" value="Telomerase_RBD"/>
    <property type="match status" value="1"/>
</dbReference>
<evidence type="ECO:0000259" key="8">
    <source>
        <dbReference type="Pfam" id="PF12009"/>
    </source>
</evidence>
<evidence type="ECO:0000256" key="3">
    <source>
        <dbReference type="ARBA" id="ARBA00022723"/>
    </source>
</evidence>
<dbReference type="STRING" id="1051890.A0A3N4M1V9"/>
<dbReference type="AlphaFoldDB" id="A0A3N4M1V9"/>
<dbReference type="GO" id="GO:0003720">
    <property type="term" value="F:telomerase activity"/>
    <property type="evidence" value="ECO:0007669"/>
    <property type="project" value="InterPro"/>
</dbReference>
<comment type="subcellular location">
    <subcellularLocation>
        <location evidence="7">Nucleus</location>
    </subcellularLocation>
    <subcellularLocation>
        <location evidence="7">Chromosome</location>
        <location evidence="7">Telomere</location>
    </subcellularLocation>
</comment>
<keyword evidence="7" id="KW-0539">Nucleus</keyword>
<dbReference type="GO" id="GO:0000781">
    <property type="term" value="C:chromosome, telomeric region"/>
    <property type="evidence" value="ECO:0007669"/>
    <property type="project" value="UniProtKB-SubCell"/>
</dbReference>
<feature type="domain" description="Telomerase ribonucleoprotein complex - RNA-binding" evidence="8">
    <location>
        <begin position="64"/>
        <end position="117"/>
    </location>
</feature>
<dbReference type="GO" id="GO:0000333">
    <property type="term" value="C:telomerase catalytic core complex"/>
    <property type="evidence" value="ECO:0007669"/>
    <property type="project" value="TreeGrafter"/>
</dbReference>
<sequence length="130" mass="14281">MLPRVPKHIAQAQSIPSMVTQLGAIEGSGAHCPQDGLTTKNCSKDVTVPRLKISFTDHASSVGEVSAFVHAIVGRIIPKQFFGGAENQKAIMKHVDRLLRLRRFEMFSLHDVIQGLKNLPGLCLTEWIPV</sequence>
<name>A0A3N4M1V9_9PEZI</name>
<dbReference type="InterPro" id="IPR021891">
    <property type="entry name" value="Telomerase_RBD"/>
</dbReference>
<comment type="catalytic activity">
    <reaction evidence="6 7">
        <text>DNA(n) + a 2'-deoxyribonucleoside 5'-triphosphate = DNA(n+1) + diphosphate</text>
        <dbReference type="Rhea" id="RHEA:22508"/>
        <dbReference type="Rhea" id="RHEA-COMP:17339"/>
        <dbReference type="Rhea" id="RHEA-COMP:17340"/>
        <dbReference type="ChEBI" id="CHEBI:33019"/>
        <dbReference type="ChEBI" id="CHEBI:61560"/>
        <dbReference type="ChEBI" id="CHEBI:173112"/>
        <dbReference type="EC" id="2.7.7.49"/>
    </reaction>
</comment>
<accession>A0A3N4M1V9</accession>
<evidence type="ECO:0000256" key="7">
    <source>
        <dbReference type="RuleBase" id="RU365061"/>
    </source>
</evidence>
<dbReference type="PANTHER" id="PTHR12066">
    <property type="entry name" value="TELOMERASE REVERSE TRANSCRIPTASE"/>
    <property type="match status" value="1"/>
</dbReference>
<evidence type="ECO:0000256" key="5">
    <source>
        <dbReference type="ARBA" id="ARBA00022918"/>
    </source>
</evidence>
<dbReference type="GO" id="GO:0007004">
    <property type="term" value="P:telomere maintenance via telomerase"/>
    <property type="evidence" value="ECO:0007669"/>
    <property type="project" value="TreeGrafter"/>
</dbReference>
<dbReference type="GO" id="GO:0070034">
    <property type="term" value="F:telomerase RNA binding"/>
    <property type="evidence" value="ECO:0007669"/>
    <property type="project" value="TreeGrafter"/>
</dbReference>
<organism evidence="9 10">
    <name type="scientific">Terfezia boudieri ATCC MYA-4762</name>
    <dbReference type="NCBI Taxonomy" id="1051890"/>
    <lineage>
        <taxon>Eukaryota</taxon>
        <taxon>Fungi</taxon>
        <taxon>Dikarya</taxon>
        <taxon>Ascomycota</taxon>
        <taxon>Pezizomycotina</taxon>
        <taxon>Pezizomycetes</taxon>
        <taxon>Pezizales</taxon>
        <taxon>Pezizaceae</taxon>
        <taxon>Terfezia</taxon>
    </lineage>
</organism>
<evidence type="ECO:0000256" key="6">
    <source>
        <dbReference type="ARBA" id="ARBA00048173"/>
    </source>
</evidence>
<dbReference type="GO" id="GO:0042162">
    <property type="term" value="F:telomeric DNA binding"/>
    <property type="evidence" value="ECO:0007669"/>
    <property type="project" value="TreeGrafter"/>
</dbReference>
<dbReference type="EMBL" id="ML121531">
    <property type="protein sequence ID" value="RPB27372.1"/>
    <property type="molecule type" value="Genomic_DNA"/>
</dbReference>
<keyword evidence="10" id="KW-1185">Reference proteome</keyword>
<evidence type="ECO:0000256" key="2">
    <source>
        <dbReference type="ARBA" id="ARBA00022695"/>
    </source>
</evidence>
<keyword evidence="1 7" id="KW-0808">Transferase</keyword>
<keyword evidence="7" id="KW-0779">Telomere</keyword>
<dbReference type="Proteomes" id="UP000267821">
    <property type="component" value="Unassembled WGS sequence"/>
</dbReference>
<dbReference type="PANTHER" id="PTHR12066:SF0">
    <property type="entry name" value="TELOMERASE REVERSE TRANSCRIPTASE"/>
    <property type="match status" value="1"/>
</dbReference>
<keyword evidence="4 7" id="KW-0460">Magnesium</keyword>
<dbReference type="InParanoid" id="A0A3N4M1V9"/>
<evidence type="ECO:0000313" key="9">
    <source>
        <dbReference type="EMBL" id="RPB27372.1"/>
    </source>
</evidence>
<dbReference type="EC" id="2.7.7.49" evidence="7"/>
<proteinExistence type="inferred from homology"/>
<gene>
    <name evidence="9" type="ORF">L211DRAFT_537288</name>
</gene>
<keyword evidence="7" id="KW-0158">Chromosome</keyword>
<keyword evidence="3 7" id="KW-0479">Metal-binding</keyword>
<evidence type="ECO:0000313" key="10">
    <source>
        <dbReference type="Proteomes" id="UP000267821"/>
    </source>
</evidence>
<comment type="similarity">
    <text evidence="7">Belongs to the reverse transcriptase family. Telomerase subfamily.</text>
</comment>
<evidence type="ECO:0000256" key="1">
    <source>
        <dbReference type="ARBA" id="ARBA00022679"/>
    </source>
</evidence>
<evidence type="ECO:0000256" key="4">
    <source>
        <dbReference type="ARBA" id="ARBA00022842"/>
    </source>
</evidence>
<keyword evidence="2 7" id="KW-0548">Nucleotidyltransferase</keyword>
<dbReference type="Gene3D" id="1.10.132.70">
    <property type="match status" value="1"/>
</dbReference>
<protein>
    <recommendedName>
        <fullName evidence="7">Telomerase reverse transcriptase</fullName>
        <ecNumber evidence="7">2.7.7.49</ecNumber>
    </recommendedName>
    <alternativeName>
        <fullName evidence="7">Telomerase catalytic subunit</fullName>
    </alternativeName>
</protein>
<keyword evidence="5 7" id="KW-0695">RNA-directed DNA polymerase</keyword>
<reference evidence="9 10" key="1">
    <citation type="journal article" date="2018" name="Nat. Ecol. Evol.">
        <title>Pezizomycetes genomes reveal the molecular basis of ectomycorrhizal truffle lifestyle.</title>
        <authorList>
            <person name="Murat C."/>
            <person name="Payen T."/>
            <person name="Noel B."/>
            <person name="Kuo A."/>
            <person name="Morin E."/>
            <person name="Chen J."/>
            <person name="Kohler A."/>
            <person name="Krizsan K."/>
            <person name="Balestrini R."/>
            <person name="Da Silva C."/>
            <person name="Montanini B."/>
            <person name="Hainaut M."/>
            <person name="Levati E."/>
            <person name="Barry K.W."/>
            <person name="Belfiori B."/>
            <person name="Cichocki N."/>
            <person name="Clum A."/>
            <person name="Dockter R.B."/>
            <person name="Fauchery L."/>
            <person name="Guy J."/>
            <person name="Iotti M."/>
            <person name="Le Tacon F."/>
            <person name="Lindquist E.A."/>
            <person name="Lipzen A."/>
            <person name="Malagnac F."/>
            <person name="Mello A."/>
            <person name="Molinier V."/>
            <person name="Miyauchi S."/>
            <person name="Poulain J."/>
            <person name="Riccioni C."/>
            <person name="Rubini A."/>
            <person name="Sitrit Y."/>
            <person name="Splivallo R."/>
            <person name="Traeger S."/>
            <person name="Wang M."/>
            <person name="Zifcakova L."/>
            <person name="Wipf D."/>
            <person name="Zambonelli A."/>
            <person name="Paolocci F."/>
            <person name="Nowrousian M."/>
            <person name="Ottonello S."/>
            <person name="Baldrian P."/>
            <person name="Spatafora J.W."/>
            <person name="Henrissat B."/>
            <person name="Nagy L.G."/>
            <person name="Aury J.M."/>
            <person name="Wincker P."/>
            <person name="Grigoriev I.V."/>
            <person name="Bonfante P."/>
            <person name="Martin F.M."/>
        </authorList>
    </citation>
    <scope>NUCLEOTIDE SEQUENCE [LARGE SCALE GENOMIC DNA]</scope>
    <source>
        <strain evidence="9 10">ATCC MYA-4762</strain>
    </source>
</reference>
<dbReference type="OrthoDB" id="5428531at2759"/>
<dbReference type="GO" id="GO:0046872">
    <property type="term" value="F:metal ion binding"/>
    <property type="evidence" value="ECO:0007669"/>
    <property type="project" value="UniProtKB-KW"/>
</dbReference>
<comment type="function">
    <text evidence="7">Telomerase is a ribonucleoprotein enzyme essential for the replication of chromosome termini in most eukaryotes. It elongates telomeres. It is a reverse transcriptase that adds simple sequence repeats to chromosome ends by copying a template sequence within the RNA component of the enzyme.</text>
</comment>